<proteinExistence type="inferred from homology"/>
<protein>
    <submittedName>
        <fullName evidence="6">GTPase IMAP family member 7</fullName>
    </submittedName>
</protein>
<name>A0ABQ8MW41_LABRO</name>
<dbReference type="PROSITE" id="PS51720">
    <property type="entry name" value="G_AIG1"/>
    <property type="match status" value="1"/>
</dbReference>
<dbReference type="PANTHER" id="PTHR10903">
    <property type="entry name" value="GTPASE, IMAP FAMILY MEMBER-RELATED"/>
    <property type="match status" value="1"/>
</dbReference>
<comment type="caution">
    <text evidence="6">The sequence shown here is derived from an EMBL/GenBank/DDBJ whole genome shotgun (WGS) entry which is preliminary data.</text>
</comment>
<reference evidence="6 7" key="1">
    <citation type="submission" date="2022-01" db="EMBL/GenBank/DDBJ databases">
        <title>A high-quality chromosome-level genome assembly of rohu carp, Labeo rohita.</title>
        <authorList>
            <person name="Arick M.A. II"/>
            <person name="Hsu C.-Y."/>
            <person name="Magbanua Z."/>
            <person name="Pechanova O."/>
            <person name="Grover C."/>
            <person name="Miller E."/>
            <person name="Thrash A."/>
            <person name="Ezzel L."/>
            <person name="Alam S."/>
            <person name="Benzie J."/>
            <person name="Hamilton M."/>
            <person name="Karsi A."/>
            <person name="Lawrence M.L."/>
            <person name="Peterson D.G."/>
        </authorList>
    </citation>
    <scope>NUCLEOTIDE SEQUENCE [LARGE SCALE GENOMIC DNA]</scope>
    <source>
        <strain evidence="7">BAU-BD-2019</strain>
        <tissue evidence="6">Blood</tissue>
    </source>
</reference>
<sequence length="215" mass="24399">MILFTHGDKLEYLDEPQTTDEYLQTHEDLQRLVQELLQKIERMLEENGGIFSMEQMKRSDGKNTVINFSGESSVDEDLDGTQIPEKTNQIRLVLLGKTGAGKDVAGNTIIGKRVFESSMSSNSQTKQCQSETIDRMGKTISVIDTPGLYDNVLSEEEEKKNTIKELEEVFGEKLEKYAMIIFTHKDQLEKQKKTIDEFLQNADPDLKKLVKGCGN</sequence>
<gene>
    <name evidence="6" type="ORF">H4Q32_031017</name>
</gene>
<dbReference type="Pfam" id="PF04548">
    <property type="entry name" value="AIG1"/>
    <property type="match status" value="1"/>
</dbReference>
<evidence type="ECO:0000256" key="1">
    <source>
        <dbReference type="ARBA" id="ARBA00008535"/>
    </source>
</evidence>
<dbReference type="InterPro" id="IPR045058">
    <property type="entry name" value="GIMA/IAN/Toc"/>
</dbReference>
<keyword evidence="2" id="KW-0547">Nucleotide-binding</keyword>
<dbReference type="Proteomes" id="UP000830375">
    <property type="component" value="Unassembled WGS sequence"/>
</dbReference>
<dbReference type="InterPro" id="IPR006703">
    <property type="entry name" value="G_AIG1"/>
</dbReference>
<evidence type="ECO:0000256" key="2">
    <source>
        <dbReference type="ARBA" id="ARBA00022741"/>
    </source>
</evidence>
<comment type="similarity">
    <text evidence="1">Belongs to the TRAFAC class TrmE-Era-EngA-EngB-Septin-like GTPase superfamily. AIG1/Toc34/Toc159-like paraseptin GTPase family. IAN subfamily.</text>
</comment>
<dbReference type="SUPFAM" id="SSF52540">
    <property type="entry name" value="P-loop containing nucleoside triphosphate hydrolases"/>
    <property type="match status" value="1"/>
</dbReference>
<keyword evidence="4" id="KW-0175">Coiled coil</keyword>
<evidence type="ECO:0000313" key="7">
    <source>
        <dbReference type="Proteomes" id="UP000830375"/>
    </source>
</evidence>
<dbReference type="InterPro" id="IPR027417">
    <property type="entry name" value="P-loop_NTPase"/>
</dbReference>
<evidence type="ECO:0000256" key="4">
    <source>
        <dbReference type="SAM" id="Coils"/>
    </source>
</evidence>
<keyword evidence="7" id="KW-1185">Reference proteome</keyword>
<feature type="domain" description="AIG1-type G" evidence="5">
    <location>
        <begin position="87"/>
        <end position="215"/>
    </location>
</feature>
<evidence type="ECO:0000256" key="3">
    <source>
        <dbReference type="ARBA" id="ARBA00023134"/>
    </source>
</evidence>
<dbReference type="EMBL" id="JACTAM010000003">
    <property type="protein sequence ID" value="KAI2667053.1"/>
    <property type="molecule type" value="Genomic_DNA"/>
</dbReference>
<dbReference type="PANTHER" id="PTHR10903:SF188">
    <property type="entry name" value="GTPASE IMAP FAMILY MEMBER 2-LIKE-RELATED"/>
    <property type="match status" value="1"/>
</dbReference>
<accession>A0ABQ8MW41</accession>
<dbReference type="Gene3D" id="3.40.50.300">
    <property type="entry name" value="P-loop containing nucleotide triphosphate hydrolases"/>
    <property type="match status" value="3"/>
</dbReference>
<organism evidence="6 7">
    <name type="scientific">Labeo rohita</name>
    <name type="common">Indian major carp</name>
    <name type="synonym">Cyprinus rohita</name>
    <dbReference type="NCBI Taxonomy" id="84645"/>
    <lineage>
        <taxon>Eukaryota</taxon>
        <taxon>Metazoa</taxon>
        <taxon>Chordata</taxon>
        <taxon>Craniata</taxon>
        <taxon>Vertebrata</taxon>
        <taxon>Euteleostomi</taxon>
        <taxon>Actinopterygii</taxon>
        <taxon>Neopterygii</taxon>
        <taxon>Teleostei</taxon>
        <taxon>Ostariophysi</taxon>
        <taxon>Cypriniformes</taxon>
        <taxon>Cyprinidae</taxon>
        <taxon>Labeoninae</taxon>
        <taxon>Labeonini</taxon>
        <taxon>Labeo</taxon>
    </lineage>
</organism>
<feature type="coiled-coil region" evidence="4">
    <location>
        <begin position="19"/>
        <end position="46"/>
    </location>
</feature>
<keyword evidence="3" id="KW-0342">GTP-binding</keyword>
<evidence type="ECO:0000259" key="5">
    <source>
        <dbReference type="PROSITE" id="PS51720"/>
    </source>
</evidence>
<evidence type="ECO:0000313" key="6">
    <source>
        <dbReference type="EMBL" id="KAI2667053.1"/>
    </source>
</evidence>